<sequence>MPYRINKTSRIAIPITKPLFIEDRNEYWLPIFSHGDLCCCPIPRDVPNIVSPDFPSIKATLDLKYDGSLDAQRLLKGMDQNHCGNVTQRLFTRISVPFSASDIEGAYICINGFDYLERIPTYLKFTFTSSTGVKTTRRFKFLNDKTKKLRFDILEDFLWYKLPIYLTGVVLCDISKKKEEGFRIASLSFFRKETPEESVIRKSKETLWSEAPVVKPKFLQEAKAEKCIPLDNANLIKPLLSMVKCKDDSRGKESGSYDQVSKAQSMLKGEYGISNYVRLSHLSIPFMMPCSIKGALICGGKFFSSPSLLLTFTDCDGEKTSKKYEFSRPKYFYEWHFLPIDLPNVILCEIEGKGTWNNKNRRCFNIHSLIFKRQGESEIIERLSLLPWK</sequence>
<name>A0ABQ5KL47_9EUKA</name>
<dbReference type="Proteomes" id="UP001057375">
    <property type="component" value="Unassembled WGS sequence"/>
</dbReference>
<protein>
    <recommendedName>
        <fullName evidence="3">LAGLIDADG homing endonuclease</fullName>
    </recommendedName>
</protein>
<reference evidence="1" key="1">
    <citation type="submission" date="2022-03" db="EMBL/GenBank/DDBJ databases">
        <title>Draft genome sequence of Aduncisulcus paluster, a free-living microaerophilic Fornicata.</title>
        <authorList>
            <person name="Yuyama I."/>
            <person name="Kume K."/>
            <person name="Tamura T."/>
            <person name="Inagaki Y."/>
            <person name="Hashimoto T."/>
        </authorList>
    </citation>
    <scope>NUCLEOTIDE SEQUENCE</scope>
    <source>
        <strain evidence="1">NY0171</strain>
    </source>
</reference>
<accession>A0ABQ5KL47</accession>
<evidence type="ECO:0008006" key="3">
    <source>
        <dbReference type="Google" id="ProtNLM"/>
    </source>
</evidence>
<evidence type="ECO:0000313" key="1">
    <source>
        <dbReference type="EMBL" id="GKT32203.1"/>
    </source>
</evidence>
<proteinExistence type="predicted"/>
<keyword evidence="2" id="KW-1185">Reference proteome</keyword>
<evidence type="ECO:0000313" key="2">
    <source>
        <dbReference type="Proteomes" id="UP001057375"/>
    </source>
</evidence>
<gene>
    <name evidence="1" type="ORF">ADUPG1_006404</name>
</gene>
<organism evidence="1 2">
    <name type="scientific">Aduncisulcus paluster</name>
    <dbReference type="NCBI Taxonomy" id="2918883"/>
    <lineage>
        <taxon>Eukaryota</taxon>
        <taxon>Metamonada</taxon>
        <taxon>Carpediemonas-like organisms</taxon>
        <taxon>Aduncisulcus</taxon>
    </lineage>
</organism>
<dbReference type="EMBL" id="BQXS01009953">
    <property type="protein sequence ID" value="GKT32203.1"/>
    <property type="molecule type" value="Genomic_DNA"/>
</dbReference>
<comment type="caution">
    <text evidence="1">The sequence shown here is derived from an EMBL/GenBank/DDBJ whole genome shotgun (WGS) entry which is preliminary data.</text>
</comment>